<feature type="transmembrane region" description="Helical" evidence="6">
    <location>
        <begin position="97"/>
        <end position="118"/>
    </location>
</feature>
<evidence type="ECO:0000256" key="5">
    <source>
        <dbReference type="ARBA" id="ARBA00023136"/>
    </source>
</evidence>
<organism evidence="7 8">
    <name type="scientific">Micavibrio aeruginosavorus</name>
    <dbReference type="NCBI Taxonomy" id="349221"/>
    <lineage>
        <taxon>Bacteria</taxon>
        <taxon>Pseudomonadati</taxon>
        <taxon>Bdellovibrionota</taxon>
        <taxon>Bdellovibrionia</taxon>
        <taxon>Bdellovibrionales</taxon>
        <taxon>Pseudobdellovibrionaceae</taxon>
        <taxon>Micavibrio</taxon>
    </lineage>
</organism>
<keyword evidence="4 6" id="KW-1133">Transmembrane helix</keyword>
<dbReference type="Pfam" id="PF01027">
    <property type="entry name" value="Bax1-I"/>
    <property type="match status" value="1"/>
</dbReference>
<gene>
    <name evidence="7" type="ORF">HYS17_09570</name>
</gene>
<dbReference type="PANTHER" id="PTHR23291:SF50">
    <property type="entry name" value="PROTEIN LIFEGUARD 4"/>
    <property type="match status" value="1"/>
</dbReference>
<dbReference type="AlphaFoldDB" id="A0A7T5R1E6"/>
<accession>A0A7T5R1E6</accession>
<dbReference type="GO" id="GO:0005886">
    <property type="term" value="C:plasma membrane"/>
    <property type="evidence" value="ECO:0007669"/>
    <property type="project" value="TreeGrafter"/>
</dbReference>
<keyword evidence="3 6" id="KW-0812">Transmembrane</keyword>
<feature type="transmembrane region" description="Helical" evidence="6">
    <location>
        <begin position="149"/>
        <end position="171"/>
    </location>
</feature>
<comment type="similarity">
    <text evidence="2 6">Belongs to the BI1 family.</text>
</comment>
<evidence type="ECO:0000256" key="4">
    <source>
        <dbReference type="ARBA" id="ARBA00022989"/>
    </source>
</evidence>
<evidence type="ECO:0000256" key="1">
    <source>
        <dbReference type="ARBA" id="ARBA00004141"/>
    </source>
</evidence>
<feature type="transmembrane region" description="Helical" evidence="6">
    <location>
        <begin position="178"/>
        <end position="195"/>
    </location>
</feature>
<proteinExistence type="inferred from homology"/>
<evidence type="ECO:0000256" key="2">
    <source>
        <dbReference type="ARBA" id="ARBA00010350"/>
    </source>
</evidence>
<name>A0A7T5R1E6_9BACT</name>
<evidence type="ECO:0000313" key="8">
    <source>
        <dbReference type="Proteomes" id="UP000595362"/>
    </source>
</evidence>
<dbReference type="Proteomes" id="UP000595362">
    <property type="component" value="Chromosome"/>
</dbReference>
<evidence type="ECO:0000313" key="7">
    <source>
        <dbReference type="EMBL" id="QQG35744.1"/>
    </source>
</evidence>
<evidence type="ECO:0000256" key="3">
    <source>
        <dbReference type="ARBA" id="ARBA00022692"/>
    </source>
</evidence>
<feature type="transmembrane region" description="Helical" evidence="6">
    <location>
        <begin position="125"/>
        <end position="143"/>
    </location>
</feature>
<evidence type="ECO:0000256" key="6">
    <source>
        <dbReference type="RuleBase" id="RU004379"/>
    </source>
</evidence>
<dbReference type="PANTHER" id="PTHR23291">
    <property type="entry name" value="BAX INHIBITOR-RELATED"/>
    <property type="match status" value="1"/>
</dbReference>
<protein>
    <submittedName>
        <fullName evidence="7">Bax inhibitor-1/YccA family protein</fullName>
    </submittedName>
</protein>
<feature type="transmembrane region" description="Helical" evidence="6">
    <location>
        <begin position="215"/>
        <end position="238"/>
    </location>
</feature>
<feature type="transmembrane region" description="Helical" evidence="6">
    <location>
        <begin position="66"/>
        <end position="85"/>
    </location>
</feature>
<sequence length="244" mass="26599">MAIHDISGSRYAPVYDEGLRAYMLKIYNYMAAALTLTGLAAWFSAHSPAILSSLYVVQGQTITGMSGLGWIVMLAPLGLVFYLSFGLRTMSLAVVQISYWIYAGLLGLSLSVVFLAYTDESIARVFFIAAGTFAGMSIIGYLTKKDLTGLGSFMMMGLTGLIIASLVNLFLKREDVQFALSAIGVVIFVGLTAFDTQKLKNLYAETADSEWTGKVAIMGALILYLDFINIFLSLLQLLGQRKNR</sequence>
<dbReference type="EMBL" id="CP066681">
    <property type="protein sequence ID" value="QQG35744.1"/>
    <property type="molecule type" value="Genomic_DNA"/>
</dbReference>
<feature type="transmembrane region" description="Helical" evidence="6">
    <location>
        <begin position="26"/>
        <end position="45"/>
    </location>
</feature>
<dbReference type="InterPro" id="IPR006214">
    <property type="entry name" value="Bax_inhibitor_1-related"/>
</dbReference>
<comment type="subcellular location">
    <subcellularLocation>
        <location evidence="1">Membrane</location>
        <topology evidence="1">Multi-pass membrane protein</topology>
    </subcellularLocation>
</comment>
<dbReference type="CDD" id="cd10432">
    <property type="entry name" value="BI-1-like_bacterial"/>
    <property type="match status" value="1"/>
</dbReference>
<reference evidence="7 8" key="1">
    <citation type="submission" date="2020-07" db="EMBL/GenBank/DDBJ databases">
        <title>Huge and variable diversity of episymbiotic CPR bacteria and DPANN archaea in groundwater ecosystems.</title>
        <authorList>
            <person name="He C.Y."/>
            <person name="Keren R."/>
            <person name="Whittaker M."/>
            <person name="Farag I.F."/>
            <person name="Doudna J."/>
            <person name="Cate J.H.D."/>
            <person name="Banfield J.F."/>
        </authorList>
    </citation>
    <scope>NUCLEOTIDE SEQUENCE [LARGE SCALE GENOMIC DNA]</scope>
    <source>
        <strain evidence="7">NC_groundwater_70_Ag_B-0.1um_54_66</strain>
    </source>
</reference>
<keyword evidence="5 6" id="KW-0472">Membrane</keyword>